<feature type="domain" description="Calcineurin-like phosphoesterase" evidence="1">
    <location>
        <begin position="4"/>
        <end position="205"/>
    </location>
</feature>
<gene>
    <name evidence="2" type="ORF">SAMN05443432_109118</name>
</gene>
<proteinExistence type="predicted"/>
<dbReference type="SUPFAM" id="SSF56300">
    <property type="entry name" value="Metallo-dependent phosphatases"/>
    <property type="match status" value="1"/>
</dbReference>
<sequence length="241" mass="26192">MTRPIHVIPDIHGQRAMLEDALARIEADGGARARVVFLGDLVDRGPDSRGVIDLILDGLARGRDWIVLSGNHDTYVTRFLDDGDAFTSKGHPDLPWIAPRLGGDTTLASYGIDTDDRALADILHDARAAIPQAHRDFLARLPLCHQEPGLLFVHAGIRPGVPLSLQTGEDMMWIREPFLSDPRDHGPLVVHGHTALDAPCHYGNRVNLDGGAGWGRPLCPAVFEGRACWLLTDAGRVALVP</sequence>
<keyword evidence="3" id="KW-1185">Reference proteome</keyword>
<dbReference type="PANTHER" id="PTHR42850">
    <property type="entry name" value="METALLOPHOSPHOESTERASE"/>
    <property type="match status" value="1"/>
</dbReference>
<dbReference type="Pfam" id="PF00149">
    <property type="entry name" value="Metallophos"/>
    <property type="match status" value="1"/>
</dbReference>
<dbReference type="InterPro" id="IPR050126">
    <property type="entry name" value="Ap4A_hydrolase"/>
</dbReference>
<evidence type="ECO:0000313" key="2">
    <source>
        <dbReference type="EMBL" id="SHM57910.1"/>
    </source>
</evidence>
<dbReference type="GO" id="GO:0008803">
    <property type="term" value="F:bis(5'-nucleosyl)-tetraphosphatase (symmetrical) activity"/>
    <property type="evidence" value="ECO:0007669"/>
    <property type="project" value="TreeGrafter"/>
</dbReference>
<dbReference type="GO" id="GO:0110154">
    <property type="term" value="P:RNA decapping"/>
    <property type="evidence" value="ECO:0007669"/>
    <property type="project" value="TreeGrafter"/>
</dbReference>
<dbReference type="Gene3D" id="3.60.21.10">
    <property type="match status" value="1"/>
</dbReference>
<dbReference type="AlphaFoldDB" id="A0A1M7JXX7"/>
<dbReference type="GO" id="GO:0016791">
    <property type="term" value="F:phosphatase activity"/>
    <property type="evidence" value="ECO:0007669"/>
    <property type="project" value="TreeGrafter"/>
</dbReference>
<accession>A0A1M7JXX7</accession>
<dbReference type="RefSeq" id="WP_149780515.1">
    <property type="nucleotide sequence ID" value="NZ_FRCB01000009.1"/>
</dbReference>
<protein>
    <submittedName>
        <fullName evidence="2">Serine/threonine protein phosphatase 1</fullName>
    </submittedName>
</protein>
<dbReference type="EMBL" id="FRCB01000009">
    <property type="protein sequence ID" value="SHM57910.1"/>
    <property type="molecule type" value="Genomic_DNA"/>
</dbReference>
<evidence type="ECO:0000313" key="3">
    <source>
        <dbReference type="Proteomes" id="UP000322545"/>
    </source>
</evidence>
<dbReference type="InterPro" id="IPR029052">
    <property type="entry name" value="Metallo-depent_PP-like"/>
</dbReference>
<dbReference type="PANTHER" id="PTHR42850:SF4">
    <property type="entry name" value="ZINC-DEPENDENT ENDOPOLYPHOSPHATASE"/>
    <property type="match status" value="1"/>
</dbReference>
<name>A0A1M7JXX7_9RHOB</name>
<dbReference type="GO" id="GO:0005737">
    <property type="term" value="C:cytoplasm"/>
    <property type="evidence" value="ECO:0007669"/>
    <property type="project" value="TreeGrafter"/>
</dbReference>
<dbReference type="Proteomes" id="UP000322545">
    <property type="component" value="Unassembled WGS sequence"/>
</dbReference>
<organism evidence="2 3">
    <name type="scientific">Roseovarius litoreus</name>
    <dbReference type="NCBI Taxonomy" id="1155722"/>
    <lineage>
        <taxon>Bacteria</taxon>
        <taxon>Pseudomonadati</taxon>
        <taxon>Pseudomonadota</taxon>
        <taxon>Alphaproteobacteria</taxon>
        <taxon>Rhodobacterales</taxon>
        <taxon>Roseobacteraceae</taxon>
        <taxon>Roseovarius</taxon>
    </lineage>
</organism>
<reference evidence="2 3" key="1">
    <citation type="submission" date="2016-11" db="EMBL/GenBank/DDBJ databases">
        <authorList>
            <person name="Varghese N."/>
            <person name="Submissions S."/>
        </authorList>
    </citation>
    <scope>NUCLEOTIDE SEQUENCE [LARGE SCALE GENOMIC DNA]</scope>
    <source>
        <strain evidence="2 3">DSM 28249</strain>
    </source>
</reference>
<dbReference type="InterPro" id="IPR004843">
    <property type="entry name" value="Calcineurin-like_PHP"/>
</dbReference>
<evidence type="ECO:0000259" key="1">
    <source>
        <dbReference type="Pfam" id="PF00149"/>
    </source>
</evidence>